<evidence type="ECO:0000256" key="1">
    <source>
        <dbReference type="ARBA" id="ARBA00023015"/>
    </source>
</evidence>
<dbReference type="InterPro" id="IPR046335">
    <property type="entry name" value="LacI/GalR-like_sensor"/>
</dbReference>
<keyword evidence="1" id="KW-0805">Transcription regulation</keyword>
<feature type="domain" description="HTH lacI-type" evidence="4">
    <location>
        <begin position="7"/>
        <end position="76"/>
    </location>
</feature>
<accession>A0A4R4VH34</accession>
<evidence type="ECO:0000313" key="6">
    <source>
        <dbReference type="Proteomes" id="UP000295674"/>
    </source>
</evidence>
<dbReference type="GO" id="GO:0000976">
    <property type="term" value="F:transcription cis-regulatory region binding"/>
    <property type="evidence" value="ECO:0007669"/>
    <property type="project" value="TreeGrafter"/>
</dbReference>
<evidence type="ECO:0000256" key="3">
    <source>
        <dbReference type="ARBA" id="ARBA00023163"/>
    </source>
</evidence>
<dbReference type="SUPFAM" id="SSF47413">
    <property type="entry name" value="lambda repressor-like DNA-binding domains"/>
    <property type="match status" value="1"/>
</dbReference>
<dbReference type="Proteomes" id="UP000295674">
    <property type="component" value="Unassembled WGS sequence"/>
</dbReference>
<dbReference type="InterPro" id="IPR010982">
    <property type="entry name" value="Lambda_DNA-bd_dom_sf"/>
</dbReference>
<evidence type="ECO:0000259" key="4">
    <source>
        <dbReference type="SMART" id="SM00354"/>
    </source>
</evidence>
<reference evidence="5 6" key="1">
    <citation type="submission" date="2019-03" db="EMBL/GenBank/DDBJ databases">
        <title>Draft genome sequences of novel Actinobacteria.</title>
        <authorList>
            <person name="Sahin N."/>
            <person name="Ay H."/>
            <person name="Saygin H."/>
        </authorList>
    </citation>
    <scope>NUCLEOTIDE SEQUENCE [LARGE SCALE GENOMIC DNA]</scope>
    <source>
        <strain evidence="5 6">16K309</strain>
    </source>
</reference>
<dbReference type="CDD" id="cd01392">
    <property type="entry name" value="HTH_LacI"/>
    <property type="match status" value="1"/>
</dbReference>
<sequence length="334" mass="35399">MARGDRRPTLETVAARAGVSRATVSRVINDQPVAPSSRRAVERAIAEVGYVPNQAARSLVTHRTGLIALVLPESSTRVFSDDQFFPRLIQGVSQELDDEDEQLVLMLAGSEASRDRIERSAVAGRVDGVMLASLHGTDPLSAALAKSGIPVVSNERVLGPVEVPSVGVDNRGGARAAVEHLIASGRRRIATITGPQDMIAGMDRLDGYLDAVGGSQEPVVAAGDFTRASGEAAMKRLLDEEPGIDAVFAASDLMAEGALHVLRQNGFRVPDDVALVGFDDITRARYTEPPLTTVSQPIDGIGRHLAAQLLRLIAGEPVEPVITLTAELVVREST</sequence>
<dbReference type="PANTHER" id="PTHR30146:SF109">
    <property type="entry name" value="HTH-TYPE TRANSCRIPTIONAL REGULATOR GALS"/>
    <property type="match status" value="1"/>
</dbReference>
<gene>
    <name evidence="5" type="ORF">E1181_16950</name>
</gene>
<dbReference type="RefSeq" id="WP_132675882.1">
    <property type="nucleotide sequence ID" value="NZ_SMKS01000028.1"/>
</dbReference>
<evidence type="ECO:0000256" key="2">
    <source>
        <dbReference type="ARBA" id="ARBA00023125"/>
    </source>
</evidence>
<dbReference type="EMBL" id="SMKS01000028">
    <property type="protein sequence ID" value="TDD04732.1"/>
    <property type="molecule type" value="Genomic_DNA"/>
</dbReference>
<name>A0A4R4VH34_9PSEU</name>
<proteinExistence type="predicted"/>
<dbReference type="PANTHER" id="PTHR30146">
    <property type="entry name" value="LACI-RELATED TRANSCRIPTIONAL REPRESSOR"/>
    <property type="match status" value="1"/>
</dbReference>
<dbReference type="CDD" id="cd06267">
    <property type="entry name" value="PBP1_LacI_sugar_binding-like"/>
    <property type="match status" value="1"/>
</dbReference>
<organism evidence="5 6">
    <name type="scientific">Saccharopolyspora terrae</name>
    <dbReference type="NCBI Taxonomy" id="2530384"/>
    <lineage>
        <taxon>Bacteria</taxon>
        <taxon>Bacillati</taxon>
        <taxon>Actinomycetota</taxon>
        <taxon>Actinomycetes</taxon>
        <taxon>Pseudonocardiales</taxon>
        <taxon>Pseudonocardiaceae</taxon>
        <taxon>Saccharopolyspora</taxon>
    </lineage>
</organism>
<dbReference type="OrthoDB" id="4268837at2"/>
<keyword evidence="6" id="KW-1185">Reference proteome</keyword>
<keyword evidence="3" id="KW-0804">Transcription</keyword>
<comment type="caution">
    <text evidence="5">The sequence shown here is derived from an EMBL/GenBank/DDBJ whole genome shotgun (WGS) entry which is preliminary data.</text>
</comment>
<keyword evidence="2" id="KW-0238">DNA-binding</keyword>
<evidence type="ECO:0000313" key="5">
    <source>
        <dbReference type="EMBL" id="TDD04732.1"/>
    </source>
</evidence>
<dbReference type="Pfam" id="PF13377">
    <property type="entry name" value="Peripla_BP_3"/>
    <property type="match status" value="1"/>
</dbReference>
<dbReference type="Gene3D" id="3.40.50.2300">
    <property type="match status" value="2"/>
</dbReference>
<dbReference type="Pfam" id="PF00356">
    <property type="entry name" value="LacI"/>
    <property type="match status" value="1"/>
</dbReference>
<protein>
    <submittedName>
        <fullName evidence="5">LacI family transcriptional regulator</fullName>
    </submittedName>
</protein>
<dbReference type="Gene3D" id="1.10.260.40">
    <property type="entry name" value="lambda repressor-like DNA-binding domains"/>
    <property type="match status" value="1"/>
</dbReference>
<dbReference type="GO" id="GO:0003700">
    <property type="term" value="F:DNA-binding transcription factor activity"/>
    <property type="evidence" value="ECO:0007669"/>
    <property type="project" value="TreeGrafter"/>
</dbReference>
<dbReference type="SUPFAM" id="SSF53822">
    <property type="entry name" value="Periplasmic binding protein-like I"/>
    <property type="match status" value="1"/>
</dbReference>
<dbReference type="SMART" id="SM00354">
    <property type="entry name" value="HTH_LACI"/>
    <property type="match status" value="1"/>
</dbReference>
<dbReference type="InterPro" id="IPR000843">
    <property type="entry name" value="HTH_LacI"/>
</dbReference>
<dbReference type="InterPro" id="IPR028082">
    <property type="entry name" value="Peripla_BP_I"/>
</dbReference>
<dbReference type="AlphaFoldDB" id="A0A4R4VH34"/>